<keyword evidence="3 5" id="KW-1133">Transmembrane helix</keyword>
<dbReference type="Gene3D" id="1.20.1740.10">
    <property type="entry name" value="Amino acid/polyamine transporter I"/>
    <property type="match status" value="1"/>
</dbReference>
<feature type="transmembrane region" description="Helical" evidence="5">
    <location>
        <begin position="442"/>
        <end position="462"/>
    </location>
</feature>
<keyword evidence="7" id="KW-1185">Reference proteome</keyword>
<feature type="transmembrane region" description="Helical" evidence="5">
    <location>
        <begin position="414"/>
        <end position="430"/>
    </location>
</feature>
<dbReference type="EMBL" id="JASJQH010006916">
    <property type="protein sequence ID" value="KAK9727635.1"/>
    <property type="molecule type" value="Genomic_DNA"/>
</dbReference>
<feature type="transmembrane region" description="Helical" evidence="5">
    <location>
        <begin position="474"/>
        <end position="494"/>
    </location>
</feature>
<evidence type="ECO:0000256" key="3">
    <source>
        <dbReference type="ARBA" id="ARBA00022989"/>
    </source>
</evidence>
<feature type="transmembrane region" description="Helical" evidence="5">
    <location>
        <begin position="276"/>
        <end position="303"/>
    </location>
</feature>
<dbReference type="PANTHER" id="PTHR11785:SF353">
    <property type="entry name" value="METHIONINE TRANSPORTER (EUROFUNG)"/>
    <property type="match status" value="1"/>
</dbReference>
<gene>
    <name evidence="6" type="ORF">K7432_001718</name>
</gene>
<feature type="transmembrane region" description="Helical" evidence="5">
    <location>
        <begin position="323"/>
        <end position="346"/>
    </location>
</feature>
<keyword evidence="2 5" id="KW-0812">Transmembrane</keyword>
<feature type="transmembrane region" description="Helical" evidence="5">
    <location>
        <begin position="39"/>
        <end position="66"/>
    </location>
</feature>
<evidence type="ECO:0000256" key="1">
    <source>
        <dbReference type="ARBA" id="ARBA00004141"/>
    </source>
</evidence>
<proteinExistence type="predicted"/>
<accession>A0ABR2W921</accession>
<evidence type="ECO:0000256" key="5">
    <source>
        <dbReference type="SAM" id="Phobius"/>
    </source>
</evidence>
<evidence type="ECO:0000313" key="6">
    <source>
        <dbReference type="EMBL" id="KAK9727635.1"/>
    </source>
</evidence>
<comment type="subcellular location">
    <subcellularLocation>
        <location evidence="1">Membrane</location>
        <topology evidence="1">Multi-pass membrane protein</topology>
    </subcellularLocation>
</comment>
<dbReference type="Proteomes" id="UP001479436">
    <property type="component" value="Unassembled WGS sequence"/>
</dbReference>
<feature type="transmembrane region" description="Helical" evidence="5">
    <location>
        <begin position="169"/>
        <end position="188"/>
    </location>
</feature>
<dbReference type="InterPro" id="IPR050598">
    <property type="entry name" value="AminoAcid_Transporter"/>
</dbReference>
<evidence type="ECO:0008006" key="8">
    <source>
        <dbReference type="Google" id="ProtNLM"/>
    </source>
</evidence>
<dbReference type="InterPro" id="IPR002293">
    <property type="entry name" value="AA/rel_permease1"/>
</dbReference>
<dbReference type="PANTHER" id="PTHR11785">
    <property type="entry name" value="AMINO ACID TRANSPORTER"/>
    <property type="match status" value="1"/>
</dbReference>
<reference evidence="6 7" key="1">
    <citation type="submission" date="2023-04" db="EMBL/GenBank/DDBJ databases">
        <title>Genome of Basidiobolus ranarum AG-B5.</title>
        <authorList>
            <person name="Stajich J.E."/>
            <person name="Carter-House D."/>
            <person name="Gryganskyi A."/>
        </authorList>
    </citation>
    <scope>NUCLEOTIDE SEQUENCE [LARGE SCALE GENOMIC DNA]</scope>
    <source>
        <strain evidence="6 7">AG-B5</strain>
    </source>
</reference>
<feature type="transmembrane region" description="Helical" evidence="5">
    <location>
        <begin position="200"/>
        <end position="218"/>
    </location>
</feature>
<protein>
    <recommendedName>
        <fullName evidence="8">Amino acid transporter</fullName>
    </recommendedName>
</protein>
<dbReference type="PIRSF" id="PIRSF006060">
    <property type="entry name" value="AA_transporter"/>
    <property type="match status" value="1"/>
</dbReference>
<evidence type="ECO:0000256" key="4">
    <source>
        <dbReference type="ARBA" id="ARBA00023136"/>
    </source>
</evidence>
<dbReference type="Pfam" id="PF13520">
    <property type="entry name" value="AA_permease_2"/>
    <property type="match status" value="1"/>
</dbReference>
<organism evidence="6 7">
    <name type="scientific">Basidiobolus ranarum</name>
    <dbReference type="NCBI Taxonomy" id="34480"/>
    <lineage>
        <taxon>Eukaryota</taxon>
        <taxon>Fungi</taxon>
        <taxon>Fungi incertae sedis</taxon>
        <taxon>Zoopagomycota</taxon>
        <taxon>Entomophthoromycotina</taxon>
        <taxon>Basidiobolomycetes</taxon>
        <taxon>Basidiobolales</taxon>
        <taxon>Basidiobolaceae</taxon>
        <taxon>Basidiobolus</taxon>
    </lineage>
</organism>
<evidence type="ECO:0000256" key="2">
    <source>
        <dbReference type="ARBA" id="ARBA00022692"/>
    </source>
</evidence>
<feature type="transmembrane region" description="Helical" evidence="5">
    <location>
        <begin position="367"/>
        <end position="394"/>
    </location>
</feature>
<comment type="caution">
    <text evidence="6">The sequence shown here is derived from an EMBL/GenBank/DDBJ whole genome shotgun (WGS) entry which is preliminary data.</text>
</comment>
<evidence type="ECO:0000313" key="7">
    <source>
        <dbReference type="Proteomes" id="UP001479436"/>
    </source>
</evidence>
<name>A0ABR2W921_9FUNG</name>
<feature type="transmembrane region" description="Helical" evidence="5">
    <location>
        <begin position="73"/>
        <end position="91"/>
    </location>
</feature>
<keyword evidence="4 5" id="KW-0472">Membrane</keyword>
<sequence length="513" mass="55627">MSFETIPISTVNKSTLDIQVISVSSGESNEPDPPRTMGVFTGASMVVGSMVGSGILSTPAFILSLVGSPGAALLLWVLGAIITLGGALAYVEMGVMWPQNGGTQHYLAHAYPKPKTMLSYTFIWCTLFADQPAAIAANTAVFGKFVLFAIYGSPVEHTAAPNGWLSRSIGLFAITLLLVLNSFSVKAAQRFHTSLTTVKILILLVICLSGLLALAGVIKVPEEARQNWSHPFANTNMNVGSTASALQKVFWGYGGWSTLCYSLGELRDPSKNMPRATTLGVGLTSILYITANIGFFAVVPLALALESKEILAAEFTYIVFGNYAGRIVLPVLIAISILGSLSAQIYTGARITVSAAKSRFIPCSQRISLLHPVYGTPVAALFFNCSMILLYLLASPPGDTFNFLTGFVQYPNRFFYGMSVLGCLLLRRYLPHHPRRTFRASNVLIVSFVITSIFLVVFPFFPPAISVTNSLYPYWLSPVLGLLVLVVSIIMWYARMVWWPRKTLVDSKESIGS</sequence>